<dbReference type="RefSeq" id="WP_123686186.1">
    <property type="nucleotide sequence ID" value="NZ_RKHY01000001.1"/>
</dbReference>
<dbReference type="PANTHER" id="PTHR43135:SF3">
    <property type="entry name" value="ALPHA-D-RIBOSE 1-METHYLPHOSPHONATE 5-TRIPHOSPHATE DIPHOSPHATASE"/>
    <property type="match status" value="1"/>
</dbReference>
<accession>A0A3N2H5I2</accession>
<dbReference type="InterPro" id="IPR011059">
    <property type="entry name" value="Metal-dep_hydrolase_composite"/>
</dbReference>
<dbReference type="Pfam" id="PF01979">
    <property type="entry name" value="Amidohydro_1"/>
    <property type="match status" value="1"/>
</dbReference>
<dbReference type="Gene3D" id="1.20.58.520">
    <property type="entry name" value="Amidohydrolase"/>
    <property type="match status" value="1"/>
</dbReference>
<gene>
    <name evidence="2" type="ORF">EDD35_6604</name>
</gene>
<protein>
    <submittedName>
        <fullName evidence="2">Imidazolonepropionase-like amidohydrolase</fullName>
    </submittedName>
</protein>
<dbReference type="SUPFAM" id="SSF51556">
    <property type="entry name" value="Metallo-dependent hydrolases"/>
    <property type="match status" value="1"/>
</dbReference>
<proteinExistence type="predicted"/>
<keyword evidence="3" id="KW-1185">Reference proteome</keyword>
<evidence type="ECO:0000259" key="1">
    <source>
        <dbReference type="Pfam" id="PF01979"/>
    </source>
</evidence>
<sequence>MNKDNRTGATAFTDARVIVGDGTTVLDDAVITVQNGCITGLSQAPAGDLTGATVVSLRGKTVMPTLVNPHGHIGYMRGAACDPGCYSRENILDHLRRFVYYGISTFQCLGTDRNGIEIAIRDEQRSGTLDDPDLATFFTAGSGLVAAPGPGQASGAPFFAVDAVHQVTDPADGRAFVRELAGRKVDAVKFWIDDRGGAAAKLSPEACREIVDEAHQHGIQAAAHIYTVEDAKVALDAGADILAHMPRSPGPDQELIERLVERDTAVFTSMSVQGPTRTEWLDDPAVRETLPATAIEELRGRMQARGGEPLFDTGETYRRLQENFATLHQAGVRLVYSADTGLLAQLPGLAEHRELEALVEAGLSPLEAIEFATRRSSHLLGLTDRGTIEVGKRADLLVLDADPRADITNTRRIADVVLEGRVVDRERLRRQWRTDGE</sequence>
<dbReference type="Gene3D" id="2.30.40.10">
    <property type="entry name" value="Urease, subunit C, domain 1"/>
    <property type="match status" value="1"/>
</dbReference>
<dbReference type="PANTHER" id="PTHR43135">
    <property type="entry name" value="ALPHA-D-RIBOSE 1-METHYLPHOSPHONATE 5-TRIPHOSPHATE DIPHOSPHATASE"/>
    <property type="match status" value="1"/>
</dbReference>
<name>A0A3N2H5I2_9PSEU</name>
<dbReference type="InterPro" id="IPR051781">
    <property type="entry name" value="Metallo-dep_Hydrolase"/>
</dbReference>
<dbReference type="SUPFAM" id="SSF51338">
    <property type="entry name" value="Composite domain of metallo-dependent hydrolases"/>
    <property type="match status" value="1"/>
</dbReference>
<evidence type="ECO:0000313" key="3">
    <source>
        <dbReference type="Proteomes" id="UP000274843"/>
    </source>
</evidence>
<dbReference type="EMBL" id="RKHY01000001">
    <property type="protein sequence ID" value="ROS44174.1"/>
    <property type="molecule type" value="Genomic_DNA"/>
</dbReference>
<dbReference type="GO" id="GO:0016810">
    <property type="term" value="F:hydrolase activity, acting on carbon-nitrogen (but not peptide) bonds"/>
    <property type="evidence" value="ECO:0007669"/>
    <property type="project" value="InterPro"/>
</dbReference>
<dbReference type="Proteomes" id="UP000274843">
    <property type="component" value="Unassembled WGS sequence"/>
</dbReference>
<organism evidence="2 3">
    <name type="scientific">Amycolatopsis thermoflava</name>
    <dbReference type="NCBI Taxonomy" id="84480"/>
    <lineage>
        <taxon>Bacteria</taxon>
        <taxon>Bacillati</taxon>
        <taxon>Actinomycetota</taxon>
        <taxon>Actinomycetes</taxon>
        <taxon>Pseudonocardiales</taxon>
        <taxon>Pseudonocardiaceae</taxon>
        <taxon>Amycolatopsis</taxon>
        <taxon>Amycolatopsis methanolica group</taxon>
    </lineage>
</organism>
<keyword evidence="2" id="KW-0378">Hydrolase</keyword>
<dbReference type="Gene3D" id="3.30.110.90">
    <property type="entry name" value="Amidohydrolase"/>
    <property type="match status" value="1"/>
</dbReference>
<reference evidence="2 3" key="1">
    <citation type="submission" date="2018-11" db="EMBL/GenBank/DDBJ databases">
        <title>Sequencing the genomes of 1000 actinobacteria strains.</title>
        <authorList>
            <person name="Klenk H.-P."/>
        </authorList>
    </citation>
    <scope>NUCLEOTIDE SEQUENCE [LARGE SCALE GENOMIC DNA]</scope>
    <source>
        <strain evidence="2 3">DSM 44348</strain>
    </source>
</reference>
<dbReference type="InterPro" id="IPR032466">
    <property type="entry name" value="Metal_Hydrolase"/>
</dbReference>
<dbReference type="InterPro" id="IPR006680">
    <property type="entry name" value="Amidohydro-rel"/>
</dbReference>
<dbReference type="GeneID" id="301847868"/>
<feature type="domain" description="Amidohydrolase-related" evidence="1">
    <location>
        <begin position="61"/>
        <end position="423"/>
    </location>
</feature>
<evidence type="ECO:0000313" key="2">
    <source>
        <dbReference type="EMBL" id="ROS44174.1"/>
    </source>
</evidence>
<dbReference type="Gene3D" id="3.40.50.10910">
    <property type="entry name" value="Amidohydrolase"/>
    <property type="match status" value="1"/>
</dbReference>
<dbReference type="AlphaFoldDB" id="A0A3N2H5I2"/>
<comment type="caution">
    <text evidence="2">The sequence shown here is derived from an EMBL/GenBank/DDBJ whole genome shotgun (WGS) entry which is preliminary data.</text>
</comment>